<dbReference type="EMBL" id="CSWP01000006">
    <property type="protein sequence ID" value="CPV58621.1"/>
    <property type="molecule type" value="Genomic_DNA"/>
</dbReference>
<evidence type="ECO:0000313" key="2">
    <source>
        <dbReference type="Proteomes" id="UP000045782"/>
    </source>
</evidence>
<sequence length="144" mass="15044">MSIASQNASVLRTRFAQPDALLRFGIGLDGVVTGTAAAGLLIAAKWLVEPLGPSLQFQVGHAAALIGYGVLALVLSRADRSRLGTIGVVYIAANLLATVLYVMAGVMKWVPLTTAGVTLCIAFGVYTAVMADIQFLGLRRLRSA</sequence>
<organism evidence="1 2">
    <name type="scientific">Mycobacteroides abscessus</name>
    <dbReference type="NCBI Taxonomy" id="36809"/>
    <lineage>
        <taxon>Bacteria</taxon>
        <taxon>Bacillati</taxon>
        <taxon>Actinomycetota</taxon>
        <taxon>Actinomycetes</taxon>
        <taxon>Mycobacteriales</taxon>
        <taxon>Mycobacteriaceae</taxon>
        <taxon>Mycobacteroides</taxon>
    </lineage>
</organism>
<evidence type="ECO:0000313" key="1">
    <source>
        <dbReference type="EMBL" id="CPV58621.1"/>
    </source>
</evidence>
<reference evidence="1 2" key="1">
    <citation type="submission" date="2015-03" db="EMBL/GenBank/DDBJ databases">
        <authorList>
            <person name="Murphy D."/>
        </authorList>
    </citation>
    <scope>NUCLEOTIDE SEQUENCE [LARGE SCALE GENOMIC DNA]</scope>
    <source>
        <strain evidence="1 2">PAP088</strain>
    </source>
</reference>
<dbReference type="AlphaFoldDB" id="A0A0U0ZNQ7"/>
<gene>
    <name evidence="1" type="ORF">ERS075579_03010</name>
</gene>
<evidence type="ECO:0008006" key="3">
    <source>
        <dbReference type="Google" id="ProtNLM"/>
    </source>
</evidence>
<proteinExistence type="predicted"/>
<dbReference type="RefSeq" id="WP_016893467.1">
    <property type="nucleotide sequence ID" value="NZ_CSWP01000006.1"/>
</dbReference>
<accession>A0A0U0ZNQ7</accession>
<dbReference type="Proteomes" id="UP000045782">
    <property type="component" value="Unassembled WGS sequence"/>
</dbReference>
<name>A0A0U0ZNQ7_9MYCO</name>
<protein>
    <recommendedName>
        <fullName evidence="3">Integral membrane protein</fullName>
    </recommendedName>
</protein>